<organism evidence="1 2">
    <name type="scientific">Streptomyces silvisoli</name>
    <dbReference type="NCBI Taxonomy" id="3034235"/>
    <lineage>
        <taxon>Bacteria</taxon>
        <taxon>Bacillati</taxon>
        <taxon>Actinomycetota</taxon>
        <taxon>Actinomycetes</taxon>
        <taxon>Kitasatosporales</taxon>
        <taxon>Streptomycetaceae</taxon>
        <taxon>Streptomyces</taxon>
    </lineage>
</organism>
<evidence type="ECO:0000313" key="2">
    <source>
        <dbReference type="Proteomes" id="UP001216579"/>
    </source>
</evidence>
<comment type="caution">
    <text evidence="1">The sequence shown here is derived from an EMBL/GenBank/DDBJ whole genome shotgun (WGS) entry which is preliminary data.</text>
</comment>
<gene>
    <name evidence="1" type="ORF">P3G67_02840</name>
</gene>
<evidence type="ECO:0000313" key="1">
    <source>
        <dbReference type="EMBL" id="MDF3288184.1"/>
    </source>
</evidence>
<sequence>MVRHADAVTINLTVDDRFQLPHTFGAYAVLADGHDPVNPQTPSPLHAED</sequence>
<protein>
    <submittedName>
        <fullName evidence="1">Uncharacterized protein</fullName>
    </submittedName>
</protein>
<name>A0ABT5ZEC4_9ACTN</name>
<dbReference type="Proteomes" id="UP001216579">
    <property type="component" value="Unassembled WGS sequence"/>
</dbReference>
<keyword evidence="2" id="KW-1185">Reference proteome</keyword>
<reference evidence="1 2" key="1">
    <citation type="submission" date="2023-03" db="EMBL/GenBank/DDBJ databases">
        <title>Draft genome sequence of Streptomyces sp. RB6PN23 isolated from peat swamp forest in Thailand.</title>
        <authorList>
            <person name="Klaysubun C."/>
            <person name="Duangmal K."/>
        </authorList>
    </citation>
    <scope>NUCLEOTIDE SEQUENCE [LARGE SCALE GENOMIC DNA]</scope>
    <source>
        <strain evidence="1 2">RB6PN23</strain>
    </source>
</reference>
<accession>A0ABT5ZEC4</accession>
<dbReference type="EMBL" id="JARJBC010000001">
    <property type="protein sequence ID" value="MDF3288184.1"/>
    <property type="molecule type" value="Genomic_DNA"/>
</dbReference>
<dbReference type="RefSeq" id="WP_276092016.1">
    <property type="nucleotide sequence ID" value="NZ_JARJBC010000001.1"/>
</dbReference>
<proteinExistence type="predicted"/>